<gene>
    <name evidence="2" type="ORF">A2310_06370</name>
</gene>
<organism evidence="2 3">
    <name type="scientific">candidate division WOR-1 bacterium RIFOXYB2_FULL_37_13</name>
    <dbReference type="NCBI Taxonomy" id="1802579"/>
    <lineage>
        <taxon>Bacteria</taxon>
        <taxon>Bacillati</taxon>
        <taxon>Saganbacteria</taxon>
    </lineage>
</organism>
<reference evidence="2 3" key="1">
    <citation type="journal article" date="2016" name="Nat. Commun.">
        <title>Thousands of microbial genomes shed light on interconnected biogeochemical processes in an aquifer system.</title>
        <authorList>
            <person name="Anantharaman K."/>
            <person name="Brown C.T."/>
            <person name="Hug L.A."/>
            <person name="Sharon I."/>
            <person name="Castelle C.J."/>
            <person name="Probst A.J."/>
            <person name="Thomas B.C."/>
            <person name="Singh A."/>
            <person name="Wilkins M.J."/>
            <person name="Karaoz U."/>
            <person name="Brodie E.L."/>
            <person name="Williams K.H."/>
            <person name="Hubbard S.S."/>
            <person name="Banfield J.F."/>
        </authorList>
    </citation>
    <scope>NUCLEOTIDE SEQUENCE [LARGE SCALE GENOMIC DNA]</scope>
</reference>
<keyword evidence="1" id="KW-1133">Transmembrane helix</keyword>
<evidence type="ECO:0000313" key="2">
    <source>
        <dbReference type="EMBL" id="OGC18990.1"/>
    </source>
</evidence>
<dbReference type="PANTHER" id="PTHR36443">
    <property type="entry name" value="BSR5223 PROTEIN"/>
    <property type="match status" value="1"/>
</dbReference>
<evidence type="ECO:0008006" key="4">
    <source>
        <dbReference type="Google" id="ProtNLM"/>
    </source>
</evidence>
<dbReference type="Pfam" id="PF11146">
    <property type="entry name" value="DUF2905"/>
    <property type="match status" value="1"/>
</dbReference>
<proteinExistence type="predicted"/>
<dbReference type="InterPro" id="IPR021320">
    <property type="entry name" value="DUF2905"/>
</dbReference>
<evidence type="ECO:0000256" key="1">
    <source>
        <dbReference type="SAM" id="Phobius"/>
    </source>
</evidence>
<feature type="transmembrane region" description="Helical" evidence="1">
    <location>
        <begin position="9"/>
        <end position="30"/>
    </location>
</feature>
<keyword evidence="1" id="KW-0472">Membrane</keyword>
<dbReference type="Proteomes" id="UP000178417">
    <property type="component" value="Unassembled WGS sequence"/>
</dbReference>
<evidence type="ECO:0000313" key="3">
    <source>
        <dbReference type="Proteomes" id="UP000178417"/>
    </source>
</evidence>
<dbReference type="PANTHER" id="PTHR36443:SF1">
    <property type="entry name" value="BSR5223 PROTEIN"/>
    <property type="match status" value="1"/>
</dbReference>
<keyword evidence="1" id="KW-0812">Transmembrane</keyword>
<comment type="caution">
    <text evidence="2">The sequence shown here is derived from an EMBL/GenBank/DDBJ whole genome shotgun (WGS) entry which is preliminary data.</text>
</comment>
<dbReference type="AlphaFoldDB" id="A0A1F4SF05"/>
<dbReference type="EMBL" id="MEUB01000063">
    <property type="protein sequence ID" value="OGC18990.1"/>
    <property type="molecule type" value="Genomic_DNA"/>
</dbReference>
<sequence length="73" mass="8205">MALESLARLLIYIGVGLVMLGGFLLLMARIPWFGNLPGDIVVRREGWTLYVPITTMILVSVVLTFIINIVFRK</sequence>
<dbReference type="STRING" id="1802579.A2310_06370"/>
<protein>
    <recommendedName>
        <fullName evidence="4">DUF2905 domain-containing protein</fullName>
    </recommendedName>
</protein>
<feature type="transmembrane region" description="Helical" evidence="1">
    <location>
        <begin position="50"/>
        <end position="71"/>
    </location>
</feature>
<name>A0A1F4SF05_UNCSA</name>
<accession>A0A1F4SF05</accession>